<feature type="domain" description="DUF4283" evidence="2">
    <location>
        <begin position="65"/>
        <end position="147"/>
    </location>
</feature>
<accession>A0A9Q0VPU1</accession>
<keyword evidence="4" id="KW-1185">Reference proteome</keyword>
<feature type="compositionally biased region" description="Polar residues" evidence="1">
    <location>
        <begin position="383"/>
        <end position="403"/>
    </location>
</feature>
<gene>
    <name evidence="3" type="ORF">OIU85_002939</name>
</gene>
<name>A0A9Q0VPU1_SALVM</name>
<reference evidence="3" key="2">
    <citation type="journal article" date="2023" name="Int. J. Mol. Sci.">
        <title>De Novo Assembly and Annotation of 11 Diverse Shrub Willow (Salix) Genomes Reveals Novel Gene Organization in Sex-Linked Regions.</title>
        <authorList>
            <person name="Hyden B."/>
            <person name="Feng K."/>
            <person name="Yates T.B."/>
            <person name="Jawdy S."/>
            <person name="Cereghino C."/>
            <person name="Smart L.B."/>
            <person name="Muchero W."/>
        </authorList>
    </citation>
    <scope>NUCLEOTIDE SEQUENCE [LARGE SCALE GENOMIC DNA]</scope>
    <source>
        <tissue evidence="3">Shoot tip</tissue>
    </source>
</reference>
<feature type="compositionally biased region" description="Polar residues" evidence="1">
    <location>
        <begin position="283"/>
        <end position="296"/>
    </location>
</feature>
<dbReference type="InterPro" id="IPR040256">
    <property type="entry name" value="At4g02000-like"/>
</dbReference>
<organism evidence="3 4">
    <name type="scientific">Salix viminalis</name>
    <name type="common">Common osier</name>
    <name type="synonym">Basket willow</name>
    <dbReference type="NCBI Taxonomy" id="40686"/>
    <lineage>
        <taxon>Eukaryota</taxon>
        <taxon>Viridiplantae</taxon>
        <taxon>Streptophyta</taxon>
        <taxon>Embryophyta</taxon>
        <taxon>Tracheophyta</taxon>
        <taxon>Spermatophyta</taxon>
        <taxon>Magnoliopsida</taxon>
        <taxon>eudicotyledons</taxon>
        <taxon>Gunneridae</taxon>
        <taxon>Pentapetalae</taxon>
        <taxon>rosids</taxon>
        <taxon>fabids</taxon>
        <taxon>Malpighiales</taxon>
        <taxon>Salicaceae</taxon>
        <taxon>Saliceae</taxon>
        <taxon>Salix</taxon>
    </lineage>
</organism>
<protein>
    <recommendedName>
        <fullName evidence="2">DUF4283 domain-containing protein</fullName>
    </recommendedName>
</protein>
<comment type="caution">
    <text evidence="3">The sequence shown here is derived from an EMBL/GenBank/DDBJ whole genome shotgun (WGS) entry which is preliminary data.</text>
</comment>
<evidence type="ECO:0000259" key="2">
    <source>
        <dbReference type="Pfam" id="PF14111"/>
    </source>
</evidence>
<dbReference type="OrthoDB" id="851886at2759"/>
<dbReference type="PANTHER" id="PTHR31286:SF99">
    <property type="entry name" value="DUF4283 DOMAIN-CONTAINING PROTEIN"/>
    <property type="match status" value="1"/>
</dbReference>
<reference evidence="3" key="1">
    <citation type="submission" date="2022-11" db="EMBL/GenBank/DDBJ databases">
        <authorList>
            <person name="Hyden B.L."/>
            <person name="Feng K."/>
            <person name="Yates T."/>
            <person name="Jawdy S."/>
            <person name="Smart L.B."/>
            <person name="Muchero W."/>
        </authorList>
    </citation>
    <scope>NUCLEOTIDE SEQUENCE</scope>
    <source>
        <tissue evidence="3">Shoot tip</tissue>
    </source>
</reference>
<dbReference type="EMBL" id="JAPFFL010000001">
    <property type="protein sequence ID" value="KAJ6752574.1"/>
    <property type="molecule type" value="Genomic_DNA"/>
</dbReference>
<feature type="region of interest" description="Disordered" evidence="1">
    <location>
        <begin position="277"/>
        <end position="350"/>
    </location>
</feature>
<dbReference type="PANTHER" id="PTHR31286">
    <property type="entry name" value="GLYCINE-RICH CELL WALL STRUCTURAL PROTEIN 1.8-LIKE"/>
    <property type="match status" value="1"/>
</dbReference>
<feature type="region of interest" description="Disordered" evidence="1">
    <location>
        <begin position="383"/>
        <end position="409"/>
    </location>
</feature>
<dbReference type="InterPro" id="IPR025558">
    <property type="entry name" value="DUF4283"/>
</dbReference>
<feature type="region of interest" description="Disordered" evidence="1">
    <location>
        <begin position="1"/>
        <end position="24"/>
    </location>
</feature>
<dbReference type="AlphaFoldDB" id="A0A9Q0VPU1"/>
<evidence type="ECO:0000313" key="4">
    <source>
        <dbReference type="Proteomes" id="UP001151529"/>
    </source>
</evidence>
<evidence type="ECO:0000313" key="3">
    <source>
        <dbReference type="EMBL" id="KAJ6752574.1"/>
    </source>
</evidence>
<dbReference type="Pfam" id="PF14111">
    <property type="entry name" value="DUF4283"/>
    <property type="match status" value="1"/>
</dbReference>
<dbReference type="Proteomes" id="UP001151529">
    <property type="component" value="Chromosome 16"/>
</dbReference>
<evidence type="ECO:0000256" key="1">
    <source>
        <dbReference type="SAM" id="MobiDB-lite"/>
    </source>
</evidence>
<proteinExistence type="predicted"/>
<sequence>MNPSTQLHPKRTPVPPKETHPLTGNSWAEKVRISDSSTRFKLDPIKRQTTGSQLCISEKMLLQNAGHWSRCMVGFIPGFKMSYNMANTLASRVWRSCGLEQVTSMANGFLLFRFSMEEQMQSVMEKGLWLFGGKAIILQQWHPAYRFDKNKITKLPVWVRLHGLPFPLWTQAGLSLAASMVGRPLSCDSLTYNCKRLEYARLCVEIDAGLPKVSNFEIVSPLSSEPITVEVEYEWMPPYCAKCKIYGHSCKKTTQAIPALTNEQPNTLAATTPVTLPTINTTQNPQPIVSNPSKTTKNNHHDHTIASTSTHTVTPQNPKSQSNTIPNPIPATAQAQNPPLGSHKPSHNQNFSSAQIAKGKHVAIVTFNHNVEHCLVNKMDSIGSQSSHTASADVTQEESTASGNCRRRL</sequence>
<feature type="compositionally biased region" description="Polar residues" evidence="1">
    <location>
        <begin position="305"/>
        <end position="326"/>
    </location>
</feature>